<dbReference type="OrthoDB" id="2423596at2759"/>
<accession>A0A9P6LY55</accession>
<feature type="region of interest" description="Disordered" evidence="1">
    <location>
        <begin position="99"/>
        <end position="141"/>
    </location>
</feature>
<gene>
    <name evidence="2" type="ORF">BGZ65_004720</name>
</gene>
<comment type="caution">
    <text evidence="2">The sequence shown here is derived from an EMBL/GenBank/DDBJ whole genome shotgun (WGS) entry which is preliminary data.</text>
</comment>
<feature type="compositionally biased region" description="Polar residues" evidence="1">
    <location>
        <begin position="99"/>
        <end position="112"/>
    </location>
</feature>
<dbReference type="EMBL" id="JAAAHW010006913">
    <property type="protein sequence ID" value="KAF9953374.1"/>
    <property type="molecule type" value="Genomic_DNA"/>
</dbReference>
<evidence type="ECO:0000256" key="1">
    <source>
        <dbReference type="SAM" id="MobiDB-lite"/>
    </source>
</evidence>
<feature type="compositionally biased region" description="Low complexity" evidence="1">
    <location>
        <begin position="128"/>
        <end position="141"/>
    </location>
</feature>
<organism evidence="2 3">
    <name type="scientific">Modicella reniformis</name>
    <dbReference type="NCBI Taxonomy" id="1440133"/>
    <lineage>
        <taxon>Eukaryota</taxon>
        <taxon>Fungi</taxon>
        <taxon>Fungi incertae sedis</taxon>
        <taxon>Mucoromycota</taxon>
        <taxon>Mortierellomycotina</taxon>
        <taxon>Mortierellomycetes</taxon>
        <taxon>Mortierellales</taxon>
        <taxon>Mortierellaceae</taxon>
        <taxon>Modicella</taxon>
    </lineage>
</organism>
<evidence type="ECO:0000313" key="3">
    <source>
        <dbReference type="Proteomes" id="UP000749646"/>
    </source>
</evidence>
<reference evidence="2" key="1">
    <citation type="journal article" date="2020" name="Fungal Divers.">
        <title>Resolving the Mortierellaceae phylogeny through synthesis of multi-gene phylogenetics and phylogenomics.</title>
        <authorList>
            <person name="Vandepol N."/>
            <person name="Liber J."/>
            <person name="Desiro A."/>
            <person name="Na H."/>
            <person name="Kennedy M."/>
            <person name="Barry K."/>
            <person name="Grigoriev I.V."/>
            <person name="Miller A.N."/>
            <person name="O'Donnell K."/>
            <person name="Stajich J.E."/>
            <person name="Bonito G."/>
        </authorList>
    </citation>
    <scope>NUCLEOTIDE SEQUENCE</scope>
    <source>
        <strain evidence="2">MES-2147</strain>
    </source>
</reference>
<proteinExistence type="predicted"/>
<dbReference type="AlphaFoldDB" id="A0A9P6LY55"/>
<protein>
    <submittedName>
        <fullName evidence="2">Uncharacterized protein</fullName>
    </submittedName>
</protein>
<keyword evidence="3" id="KW-1185">Reference proteome</keyword>
<evidence type="ECO:0000313" key="2">
    <source>
        <dbReference type="EMBL" id="KAF9953374.1"/>
    </source>
</evidence>
<dbReference type="Proteomes" id="UP000749646">
    <property type="component" value="Unassembled WGS sequence"/>
</dbReference>
<name>A0A9P6LY55_9FUNG</name>
<sequence length="161" mass="16585">MVVSADDMLRINNPTDGTVWKTGVLNFVGWTGNCASMGGDSKMVKVDLVNGPSTAVRYVATLGTLDCSNANIRADMTVPSTVVSGEYSIVVRTTPQQSYTNSFQIDNPSQPAGSPPVTGRSGAGAGTGSTSPTDSAASSTTRMTLSTGAMMVLAAFGFQFL</sequence>